<dbReference type="InterPro" id="IPR017669">
    <property type="entry name" value="Me_Coenz_M_Rdtase_A2"/>
</dbReference>
<gene>
    <name evidence="4" type="primary">atwA</name>
    <name evidence="4" type="ORF">E7Z75_04775</name>
</gene>
<dbReference type="SUPFAM" id="SSF52540">
    <property type="entry name" value="P-loop containing nucleoside triphosphate hydrolases"/>
    <property type="match status" value="2"/>
</dbReference>
<dbReference type="InterPro" id="IPR027417">
    <property type="entry name" value="P-loop_NTPase"/>
</dbReference>
<dbReference type="PROSITE" id="PS50893">
    <property type="entry name" value="ABC_TRANSPORTER_2"/>
    <property type="match status" value="2"/>
</dbReference>
<dbReference type="GO" id="GO:0016887">
    <property type="term" value="F:ATP hydrolysis activity"/>
    <property type="evidence" value="ECO:0007669"/>
    <property type="project" value="InterPro"/>
</dbReference>
<dbReference type="InterPro" id="IPR017871">
    <property type="entry name" value="ABC_transporter-like_CS"/>
</dbReference>
<sequence length="536" mass="59677">MSFITLKNINKSFNGEQVLKDINLTIEEGSTLGILGRSGSGKSVLINMLRGTKEYAPDSGQVLFNLAICENEKCLHVEPASKAGEKCPECGAELKAKEIDFWNADRLEKAAIRRRISIMLQRNFALYDEQSVIENVLNAMGDEGRYEEENIYNAIDLLEMVQMSHRVTHVARDLSGGEKQRVVLARQLAKNPMLLLADEPTGTLDPQTAEKLHQTLIHGVKEEGISMVITSHWPEVMNQLADDAIRLDNGEIIEHGCPDEIVPKFLETVPQAEQVERVEHTEEIIRVKDIKKHYYSIERGVVKAVDGVSLTINKGEIYGIVGLSGSGKTTLTRMMIGLTEPSSGELEIRLGDDWIDMKKPGPLNRGRVTPYLGLLHQEYSLYPHRDILGNLTDAISLNLPAEFAKIKAAHILETVGFEKEKSMSMLTKWQDELSGGERHRVALAQVLIKEPNIVVLDEPTGTMDPVTRIIVTNSILKARDELDQTFVIISHDMDFVLDVCDKASLMRGGKLLSTGTPEEIVAELTGEEKADMIKDH</sequence>
<proteinExistence type="predicted"/>
<dbReference type="PANTHER" id="PTHR42764">
    <property type="entry name" value="PHOSPHONATES UTILIZATION ATP-BINDING PROTEIN PHNK-RELATED"/>
    <property type="match status" value="1"/>
</dbReference>
<comment type="caution">
    <text evidence="4">The sequence shown here is derived from an EMBL/GenBank/DDBJ whole genome shotgun (WGS) entry which is preliminary data.</text>
</comment>
<accession>A0A8T3VXN9</accession>
<evidence type="ECO:0000256" key="1">
    <source>
        <dbReference type="ARBA" id="ARBA00022741"/>
    </source>
</evidence>
<dbReference type="PANTHER" id="PTHR42764:SF2">
    <property type="entry name" value="ABC TRANSPORTER, ATP-BINDING PROTEIN"/>
    <property type="match status" value="1"/>
</dbReference>
<dbReference type="NCBIfam" id="TIGR03269">
    <property type="entry name" value="met_CoM_red_A2"/>
    <property type="match status" value="1"/>
</dbReference>
<name>A0A8T3VXN9_METOL</name>
<evidence type="ECO:0000313" key="4">
    <source>
        <dbReference type="EMBL" id="MBE6512439.1"/>
    </source>
</evidence>
<keyword evidence="2" id="KW-0067">ATP-binding</keyword>
<dbReference type="GO" id="GO:0005524">
    <property type="term" value="F:ATP binding"/>
    <property type="evidence" value="ECO:0007669"/>
    <property type="project" value="UniProtKB-KW"/>
</dbReference>
<dbReference type="Pfam" id="PF00005">
    <property type="entry name" value="ABC_tran"/>
    <property type="match status" value="2"/>
</dbReference>
<dbReference type="InterPro" id="IPR003439">
    <property type="entry name" value="ABC_transporter-like_ATP-bd"/>
</dbReference>
<protein>
    <submittedName>
        <fullName evidence="4">Methyl coenzyme M reductase system, component A2</fullName>
    </submittedName>
</protein>
<evidence type="ECO:0000313" key="5">
    <source>
        <dbReference type="Proteomes" id="UP000732619"/>
    </source>
</evidence>
<dbReference type="InterPro" id="IPR003593">
    <property type="entry name" value="AAA+_ATPase"/>
</dbReference>
<dbReference type="PROSITE" id="PS00211">
    <property type="entry name" value="ABC_TRANSPORTER_1"/>
    <property type="match status" value="1"/>
</dbReference>
<evidence type="ECO:0000259" key="3">
    <source>
        <dbReference type="PROSITE" id="PS50893"/>
    </source>
</evidence>
<dbReference type="Gene3D" id="3.40.50.300">
    <property type="entry name" value="P-loop containing nucleotide triphosphate hydrolases"/>
    <property type="match status" value="2"/>
</dbReference>
<feature type="domain" description="ABC transporter" evidence="3">
    <location>
        <begin position="4"/>
        <end position="274"/>
    </location>
</feature>
<dbReference type="GO" id="GO:0019700">
    <property type="term" value="P:organic phosphonate catabolic process"/>
    <property type="evidence" value="ECO:0007669"/>
    <property type="project" value="TreeGrafter"/>
</dbReference>
<dbReference type="EMBL" id="SUTG01000017">
    <property type="protein sequence ID" value="MBE6512439.1"/>
    <property type="molecule type" value="Genomic_DNA"/>
</dbReference>
<feature type="domain" description="ABC transporter" evidence="3">
    <location>
        <begin position="285"/>
        <end position="533"/>
    </location>
</feature>
<dbReference type="AlphaFoldDB" id="A0A8T3VXN9"/>
<dbReference type="SMART" id="SM00382">
    <property type="entry name" value="AAA"/>
    <property type="match status" value="2"/>
</dbReference>
<keyword evidence="1" id="KW-0547">Nucleotide-binding</keyword>
<evidence type="ECO:0000256" key="2">
    <source>
        <dbReference type="ARBA" id="ARBA00022840"/>
    </source>
</evidence>
<dbReference type="Proteomes" id="UP000732619">
    <property type="component" value="Unassembled WGS sequence"/>
</dbReference>
<reference evidence="4" key="1">
    <citation type="submission" date="2019-04" db="EMBL/GenBank/DDBJ databases">
        <title>Evolution of Biomass-Degrading Anaerobic Consortia Revealed by Metagenomics.</title>
        <authorList>
            <person name="Peng X."/>
        </authorList>
    </citation>
    <scope>NUCLEOTIDE SEQUENCE</scope>
    <source>
        <strain evidence="4">SIG14</strain>
    </source>
</reference>
<organism evidence="4 5">
    <name type="scientific">Methanobrevibacter olleyae</name>
    <dbReference type="NCBI Taxonomy" id="294671"/>
    <lineage>
        <taxon>Archaea</taxon>
        <taxon>Methanobacteriati</taxon>
        <taxon>Methanobacteriota</taxon>
        <taxon>Methanomada group</taxon>
        <taxon>Methanobacteria</taxon>
        <taxon>Methanobacteriales</taxon>
        <taxon>Methanobacteriaceae</taxon>
        <taxon>Methanobrevibacter</taxon>
    </lineage>
</organism>